<dbReference type="Pfam" id="PF00512">
    <property type="entry name" value="HisKA"/>
    <property type="match status" value="1"/>
</dbReference>
<dbReference type="Pfam" id="PF02518">
    <property type="entry name" value="HATPase_c"/>
    <property type="match status" value="1"/>
</dbReference>
<evidence type="ECO:0000256" key="13">
    <source>
        <dbReference type="SAM" id="Phobius"/>
    </source>
</evidence>
<dbReference type="Pfam" id="PF13493">
    <property type="entry name" value="DUF4118"/>
    <property type="match status" value="1"/>
</dbReference>
<feature type="transmembrane region" description="Helical" evidence="13">
    <location>
        <begin position="38"/>
        <end position="56"/>
    </location>
</feature>
<dbReference type="CDD" id="cd00082">
    <property type="entry name" value="HisKA"/>
    <property type="match status" value="1"/>
</dbReference>
<organism evidence="15 16">
    <name type="scientific">Candidatus Egerieisoma faecipullorum</name>
    <dbReference type="NCBI Taxonomy" id="2840963"/>
    <lineage>
        <taxon>Bacteria</taxon>
        <taxon>Bacillati</taxon>
        <taxon>Bacillota</taxon>
        <taxon>Clostridia</taxon>
        <taxon>Eubacteriales</taxon>
        <taxon>Clostridiaceae</taxon>
        <taxon>Clostridiaceae incertae sedis</taxon>
        <taxon>Candidatus Egerieisoma</taxon>
    </lineage>
</organism>
<dbReference type="SUPFAM" id="SSF55874">
    <property type="entry name" value="ATPase domain of HSP90 chaperone/DNA topoisomerase II/histidine kinase"/>
    <property type="match status" value="1"/>
</dbReference>
<keyword evidence="10 13" id="KW-1133">Transmembrane helix</keyword>
<keyword evidence="5" id="KW-0808">Transferase</keyword>
<keyword evidence="4" id="KW-0597">Phosphoprotein</keyword>
<name>A0A9D1L8I3_9CLOT</name>
<dbReference type="InterPro" id="IPR038318">
    <property type="entry name" value="KdpD_sf"/>
</dbReference>
<proteinExistence type="predicted"/>
<evidence type="ECO:0000256" key="5">
    <source>
        <dbReference type="ARBA" id="ARBA00022679"/>
    </source>
</evidence>
<dbReference type="Gene3D" id="1.20.120.620">
    <property type="entry name" value="Backbone structure of the membrane domain of e. Coli histidine kinase receptor kdpd"/>
    <property type="match status" value="1"/>
</dbReference>
<evidence type="ECO:0000256" key="2">
    <source>
        <dbReference type="ARBA" id="ARBA00004141"/>
    </source>
</evidence>
<dbReference type="PANTHER" id="PTHR45569:SF1">
    <property type="entry name" value="SENSOR PROTEIN KDPD"/>
    <property type="match status" value="1"/>
</dbReference>
<dbReference type="EMBL" id="DVMM01000026">
    <property type="protein sequence ID" value="HIU28929.1"/>
    <property type="molecule type" value="Genomic_DNA"/>
</dbReference>
<evidence type="ECO:0000313" key="15">
    <source>
        <dbReference type="EMBL" id="HIU28929.1"/>
    </source>
</evidence>
<dbReference type="InterPro" id="IPR036890">
    <property type="entry name" value="HATPase_C_sf"/>
</dbReference>
<dbReference type="AlphaFoldDB" id="A0A9D1L8I3"/>
<evidence type="ECO:0000256" key="4">
    <source>
        <dbReference type="ARBA" id="ARBA00022553"/>
    </source>
</evidence>
<reference evidence="15" key="2">
    <citation type="journal article" date="2021" name="PeerJ">
        <title>Extensive microbial diversity within the chicken gut microbiome revealed by metagenomics and culture.</title>
        <authorList>
            <person name="Gilroy R."/>
            <person name="Ravi A."/>
            <person name="Getino M."/>
            <person name="Pursley I."/>
            <person name="Horton D.L."/>
            <person name="Alikhan N.F."/>
            <person name="Baker D."/>
            <person name="Gharbi K."/>
            <person name="Hall N."/>
            <person name="Watson M."/>
            <person name="Adriaenssens E.M."/>
            <person name="Foster-Nyarko E."/>
            <person name="Jarju S."/>
            <person name="Secka A."/>
            <person name="Antonio M."/>
            <person name="Oren A."/>
            <person name="Chaudhuri R.R."/>
            <person name="La Ragione R."/>
            <person name="Hildebrand F."/>
            <person name="Pallen M.J."/>
        </authorList>
    </citation>
    <scope>NUCLEOTIDE SEQUENCE</scope>
    <source>
        <strain evidence="15">CHK195-4489</strain>
    </source>
</reference>
<evidence type="ECO:0000256" key="9">
    <source>
        <dbReference type="ARBA" id="ARBA00022840"/>
    </source>
</evidence>
<comment type="catalytic activity">
    <reaction evidence="1">
        <text>ATP + protein L-histidine = ADP + protein N-phospho-L-histidine.</text>
        <dbReference type="EC" id="2.7.13.3"/>
    </reaction>
</comment>
<dbReference type="InterPro" id="IPR004358">
    <property type="entry name" value="Sig_transdc_His_kin-like_C"/>
</dbReference>
<accession>A0A9D1L8I3</accession>
<dbReference type="Proteomes" id="UP000824089">
    <property type="component" value="Unassembled WGS sequence"/>
</dbReference>
<dbReference type="Gene3D" id="1.10.287.130">
    <property type="match status" value="1"/>
</dbReference>
<keyword evidence="11" id="KW-0902">Two-component regulatory system</keyword>
<protein>
    <recommendedName>
        <fullName evidence="3">histidine kinase</fullName>
        <ecNumber evidence="3">2.7.13.3</ecNumber>
    </recommendedName>
</protein>
<dbReference type="InterPro" id="IPR003594">
    <property type="entry name" value="HATPase_dom"/>
</dbReference>
<dbReference type="InterPro" id="IPR025201">
    <property type="entry name" value="KdpD_TM"/>
</dbReference>
<keyword evidence="9" id="KW-0067">ATP-binding</keyword>
<sequence length="354" mass="39681">MKFRSCIKDLLLTLLILTVSFAAVVLIQKAFDTEAMAPMIFVMAVFLVSLVTHGYLWGITASLVSVLAVNFAFTFPYFEFNFSLPENMFSGIVMLFVAVMTSALTTNVKNQERMRAENEKEKMRANLLRAVSHDLRTPLTSIYGSCSTIMENYDSLDKEQQLKLLSEVCEDAEWLNRMVENLLSVTRINSGTVSVKKVPTVLEELIDAVLVKFRKHYPEWSVTADIPESFIIIPMDSILIEQVLINLLENAVNHAFGMTKLILRVFTLGNRVVFEVIDDGCGIPQEKLDTLFSGSMEKDAPAVDRSKHSMGIGLSVCATIIKAHGGELCVESKPNRGTTFRFSLEMEDSEHEQQ</sequence>
<evidence type="ECO:0000313" key="16">
    <source>
        <dbReference type="Proteomes" id="UP000824089"/>
    </source>
</evidence>
<evidence type="ECO:0000259" key="14">
    <source>
        <dbReference type="PROSITE" id="PS50109"/>
    </source>
</evidence>
<evidence type="ECO:0000256" key="11">
    <source>
        <dbReference type="ARBA" id="ARBA00023012"/>
    </source>
</evidence>
<gene>
    <name evidence="15" type="ORF">IAD50_01380</name>
</gene>
<dbReference type="GO" id="GO:0000155">
    <property type="term" value="F:phosphorelay sensor kinase activity"/>
    <property type="evidence" value="ECO:0007669"/>
    <property type="project" value="InterPro"/>
</dbReference>
<dbReference type="InterPro" id="IPR036097">
    <property type="entry name" value="HisK_dim/P_sf"/>
</dbReference>
<dbReference type="Gene3D" id="3.30.565.10">
    <property type="entry name" value="Histidine kinase-like ATPase, C-terminal domain"/>
    <property type="match status" value="1"/>
</dbReference>
<dbReference type="PANTHER" id="PTHR45569">
    <property type="entry name" value="SENSOR PROTEIN KDPD"/>
    <property type="match status" value="1"/>
</dbReference>
<comment type="subcellular location">
    <subcellularLocation>
        <location evidence="2">Membrane</location>
        <topology evidence="2">Multi-pass membrane protein</topology>
    </subcellularLocation>
</comment>
<dbReference type="SMART" id="SM00388">
    <property type="entry name" value="HisKA"/>
    <property type="match status" value="1"/>
</dbReference>
<feature type="domain" description="Histidine kinase" evidence="14">
    <location>
        <begin position="130"/>
        <end position="348"/>
    </location>
</feature>
<dbReference type="InterPro" id="IPR003661">
    <property type="entry name" value="HisK_dim/P_dom"/>
</dbReference>
<dbReference type="PROSITE" id="PS50109">
    <property type="entry name" value="HIS_KIN"/>
    <property type="match status" value="1"/>
</dbReference>
<dbReference type="InterPro" id="IPR005467">
    <property type="entry name" value="His_kinase_dom"/>
</dbReference>
<dbReference type="GO" id="GO:0005524">
    <property type="term" value="F:ATP binding"/>
    <property type="evidence" value="ECO:0007669"/>
    <property type="project" value="UniProtKB-KW"/>
</dbReference>
<keyword evidence="12 13" id="KW-0472">Membrane</keyword>
<dbReference type="PRINTS" id="PR00344">
    <property type="entry name" value="BCTRLSENSOR"/>
</dbReference>
<keyword evidence="7" id="KW-0547">Nucleotide-binding</keyword>
<comment type="caution">
    <text evidence="15">The sequence shown here is derived from an EMBL/GenBank/DDBJ whole genome shotgun (WGS) entry which is preliminary data.</text>
</comment>
<dbReference type="InterPro" id="IPR052023">
    <property type="entry name" value="Histidine_kinase_KdpD"/>
</dbReference>
<dbReference type="EC" id="2.7.13.3" evidence="3"/>
<dbReference type="CDD" id="cd00075">
    <property type="entry name" value="HATPase"/>
    <property type="match status" value="1"/>
</dbReference>
<evidence type="ECO:0000256" key="3">
    <source>
        <dbReference type="ARBA" id="ARBA00012438"/>
    </source>
</evidence>
<dbReference type="SUPFAM" id="SSF47384">
    <property type="entry name" value="Homodimeric domain of signal transducing histidine kinase"/>
    <property type="match status" value="1"/>
</dbReference>
<dbReference type="SMART" id="SM00387">
    <property type="entry name" value="HATPase_c"/>
    <property type="match status" value="1"/>
</dbReference>
<evidence type="ECO:0000256" key="8">
    <source>
        <dbReference type="ARBA" id="ARBA00022777"/>
    </source>
</evidence>
<dbReference type="GO" id="GO:0005886">
    <property type="term" value="C:plasma membrane"/>
    <property type="evidence" value="ECO:0007669"/>
    <property type="project" value="TreeGrafter"/>
</dbReference>
<evidence type="ECO:0000256" key="6">
    <source>
        <dbReference type="ARBA" id="ARBA00022692"/>
    </source>
</evidence>
<feature type="transmembrane region" description="Helical" evidence="13">
    <location>
        <begin position="88"/>
        <end position="108"/>
    </location>
</feature>
<evidence type="ECO:0000256" key="10">
    <source>
        <dbReference type="ARBA" id="ARBA00022989"/>
    </source>
</evidence>
<evidence type="ECO:0000256" key="12">
    <source>
        <dbReference type="ARBA" id="ARBA00023136"/>
    </source>
</evidence>
<evidence type="ECO:0000256" key="7">
    <source>
        <dbReference type="ARBA" id="ARBA00022741"/>
    </source>
</evidence>
<keyword evidence="8" id="KW-0418">Kinase</keyword>
<reference evidence="15" key="1">
    <citation type="submission" date="2020-10" db="EMBL/GenBank/DDBJ databases">
        <authorList>
            <person name="Gilroy R."/>
        </authorList>
    </citation>
    <scope>NUCLEOTIDE SEQUENCE</scope>
    <source>
        <strain evidence="15">CHK195-4489</strain>
    </source>
</reference>
<keyword evidence="6 13" id="KW-0812">Transmembrane</keyword>
<evidence type="ECO:0000256" key="1">
    <source>
        <dbReference type="ARBA" id="ARBA00000085"/>
    </source>
</evidence>